<keyword evidence="2" id="KW-1185">Reference proteome</keyword>
<accession>A0AAV9DZK4</accession>
<comment type="caution">
    <text evidence="1">The sequence shown here is derived from an EMBL/GenBank/DDBJ whole genome shotgun (WGS) entry which is preliminary data.</text>
</comment>
<gene>
    <name evidence="1" type="ORF">QJS10_CPA10g01099</name>
</gene>
<name>A0AAV9DZK4_ACOCL</name>
<reference evidence="1" key="2">
    <citation type="submission" date="2023-06" db="EMBL/GenBank/DDBJ databases">
        <authorList>
            <person name="Ma L."/>
            <person name="Liu K.-W."/>
            <person name="Li Z."/>
            <person name="Hsiao Y.-Y."/>
            <person name="Qi Y."/>
            <person name="Fu T."/>
            <person name="Tang G."/>
            <person name="Zhang D."/>
            <person name="Sun W.-H."/>
            <person name="Liu D.-K."/>
            <person name="Li Y."/>
            <person name="Chen G.-Z."/>
            <person name="Liu X.-D."/>
            <person name="Liao X.-Y."/>
            <person name="Jiang Y.-T."/>
            <person name="Yu X."/>
            <person name="Hao Y."/>
            <person name="Huang J."/>
            <person name="Zhao X.-W."/>
            <person name="Ke S."/>
            <person name="Chen Y.-Y."/>
            <person name="Wu W.-L."/>
            <person name="Hsu J.-L."/>
            <person name="Lin Y.-F."/>
            <person name="Huang M.-D."/>
            <person name="Li C.-Y."/>
            <person name="Huang L."/>
            <person name="Wang Z.-W."/>
            <person name="Zhao X."/>
            <person name="Zhong W.-Y."/>
            <person name="Peng D.-H."/>
            <person name="Ahmad S."/>
            <person name="Lan S."/>
            <person name="Zhang J.-S."/>
            <person name="Tsai W.-C."/>
            <person name="Van De Peer Y."/>
            <person name="Liu Z.-J."/>
        </authorList>
    </citation>
    <scope>NUCLEOTIDE SEQUENCE</scope>
    <source>
        <strain evidence="1">CP</strain>
        <tissue evidence="1">Leaves</tissue>
    </source>
</reference>
<dbReference type="EMBL" id="JAUJYO010000010">
    <property type="protein sequence ID" value="KAK1306346.1"/>
    <property type="molecule type" value="Genomic_DNA"/>
</dbReference>
<sequence length="60" mass="6742">MGCLVFPSKIKMSLGDPVKDEEEIENQAIYSLELLRLLREPLIKKLGEIDGGDLQLEVTI</sequence>
<dbReference type="Proteomes" id="UP001180020">
    <property type="component" value="Unassembled WGS sequence"/>
</dbReference>
<reference evidence="1" key="1">
    <citation type="journal article" date="2023" name="Nat. Commun.">
        <title>Diploid and tetraploid genomes of Acorus and the evolution of monocots.</title>
        <authorList>
            <person name="Ma L."/>
            <person name="Liu K.W."/>
            <person name="Li Z."/>
            <person name="Hsiao Y.Y."/>
            <person name="Qi Y."/>
            <person name="Fu T."/>
            <person name="Tang G.D."/>
            <person name="Zhang D."/>
            <person name="Sun W.H."/>
            <person name="Liu D.K."/>
            <person name="Li Y."/>
            <person name="Chen G.Z."/>
            <person name="Liu X.D."/>
            <person name="Liao X.Y."/>
            <person name="Jiang Y.T."/>
            <person name="Yu X."/>
            <person name="Hao Y."/>
            <person name="Huang J."/>
            <person name="Zhao X.W."/>
            <person name="Ke S."/>
            <person name="Chen Y.Y."/>
            <person name="Wu W.L."/>
            <person name="Hsu J.L."/>
            <person name="Lin Y.F."/>
            <person name="Huang M.D."/>
            <person name="Li C.Y."/>
            <person name="Huang L."/>
            <person name="Wang Z.W."/>
            <person name="Zhao X."/>
            <person name="Zhong W.Y."/>
            <person name="Peng D.H."/>
            <person name="Ahmad S."/>
            <person name="Lan S."/>
            <person name="Zhang J.S."/>
            <person name="Tsai W.C."/>
            <person name="Van de Peer Y."/>
            <person name="Liu Z.J."/>
        </authorList>
    </citation>
    <scope>NUCLEOTIDE SEQUENCE</scope>
    <source>
        <strain evidence="1">CP</strain>
    </source>
</reference>
<evidence type="ECO:0000313" key="2">
    <source>
        <dbReference type="Proteomes" id="UP001180020"/>
    </source>
</evidence>
<dbReference type="AlphaFoldDB" id="A0AAV9DZK4"/>
<proteinExistence type="predicted"/>
<organism evidence="1 2">
    <name type="scientific">Acorus calamus</name>
    <name type="common">Sweet flag</name>
    <dbReference type="NCBI Taxonomy" id="4465"/>
    <lineage>
        <taxon>Eukaryota</taxon>
        <taxon>Viridiplantae</taxon>
        <taxon>Streptophyta</taxon>
        <taxon>Embryophyta</taxon>
        <taxon>Tracheophyta</taxon>
        <taxon>Spermatophyta</taxon>
        <taxon>Magnoliopsida</taxon>
        <taxon>Liliopsida</taxon>
        <taxon>Acoraceae</taxon>
        <taxon>Acorus</taxon>
    </lineage>
</organism>
<evidence type="ECO:0000313" key="1">
    <source>
        <dbReference type="EMBL" id="KAK1306346.1"/>
    </source>
</evidence>
<protein>
    <submittedName>
        <fullName evidence="1">Uncharacterized protein</fullName>
    </submittedName>
</protein>